<evidence type="ECO:0000313" key="1">
    <source>
        <dbReference type="EMBL" id="SFP37306.1"/>
    </source>
</evidence>
<gene>
    <name evidence="1" type="ORF">SAMN05216229_10228</name>
</gene>
<organism evidence="1 2">
    <name type="scientific">Geopseudomonas sagittaria</name>
    <dbReference type="NCBI Taxonomy" id="1135990"/>
    <lineage>
        <taxon>Bacteria</taxon>
        <taxon>Pseudomonadati</taxon>
        <taxon>Pseudomonadota</taxon>
        <taxon>Gammaproteobacteria</taxon>
        <taxon>Pseudomonadales</taxon>
        <taxon>Pseudomonadaceae</taxon>
        <taxon>Geopseudomonas</taxon>
    </lineage>
</organism>
<evidence type="ECO:0000313" key="2">
    <source>
        <dbReference type="Proteomes" id="UP000243084"/>
    </source>
</evidence>
<evidence type="ECO:0008006" key="3">
    <source>
        <dbReference type="Google" id="ProtNLM"/>
    </source>
</evidence>
<proteinExistence type="predicted"/>
<dbReference type="EMBL" id="FOXM01000002">
    <property type="protein sequence ID" value="SFP37306.1"/>
    <property type="molecule type" value="Genomic_DNA"/>
</dbReference>
<dbReference type="RefSeq" id="WP_092427966.1">
    <property type="nucleotide sequence ID" value="NZ_FOXM01000002.1"/>
</dbReference>
<sequence length="44" mass="4872">MRHHLYPAALLALALCLAGCSGNYKFSDDDYRPLGDPHVENRGN</sequence>
<dbReference type="AlphaFoldDB" id="A0A1I5PUK7"/>
<name>A0A1I5PUK7_9GAMM</name>
<keyword evidence="2" id="KW-1185">Reference proteome</keyword>
<protein>
    <recommendedName>
        <fullName evidence="3">Type VI secretion protein</fullName>
    </recommendedName>
</protein>
<reference evidence="2" key="1">
    <citation type="submission" date="2016-10" db="EMBL/GenBank/DDBJ databases">
        <authorList>
            <person name="Varghese N."/>
            <person name="Submissions S."/>
        </authorList>
    </citation>
    <scope>NUCLEOTIDE SEQUENCE [LARGE SCALE GENOMIC DNA]</scope>
    <source>
        <strain evidence="2">JCM 18195</strain>
    </source>
</reference>
<dbReference type="Proteomes" id="UP000243084">
    <property type="component" value="Unassembled WGS sequence"/>
</dbReference>
<accession>A0A1I5PUK7</accession>